<dbReference type="STRING" id="555500.I215_11888"/>
<proteinExistence type="predicted"/>
<dbReference type="PATRIC" id="fig|555500.3.peg.2447"/>
<dbReference type="EMBL" id="AMSG01000019">
    <property type="protein sequence ID" value="EKF54550.1"/>
    <property type="molecule type" value="Genomic_DNA"/>
</dbReference>
<reference evidence="2 3" key="1">
    <citation type="journal article" date="2012" name="J. Bacteriol.">
        <title>Genome Sequence of Galbibacter marinum Type Strain ck-I2-15.</title>
        <authorList>
            <person name="Lai Q."/>
            <person name="Li C."/>
            <person name="Shao Z."/>
        </authorList>
    </citation>
    <scope>NUCLEOTIDE SEQUENCE [LARGE SCALE GENOMIC DNA]</scope>
    <source>
        <strain evidence="3">ck-I2-15</strain>
    </source>
</reference>
<dbReference type="Proteomes" id="UP000007364">
    <property type="component" value="Unassembled WGS sequence"/>
</dbReference>
<comment type="caution">
    <text evidence="2">The sequence shown here is derived from an EMBL/GenBank/DDBJ whole genome shotgun (WGS) entry which is preliminary data.</text>
</comment>
<evidence type="ECO:0000259" key="1">
    <source>
        <dbReference type="Pfam" id="PF19783"/>
    </source>
</evidence>
<protein>
    <recommendedName>
        <fullName evidence="1">DUF6268 domain-containing protein</fullName>
    </recommendedName>
</protein>
<dbReference type="AlphaFoldDB" id="K2PPR8"/>
<evidence type="ECO:0000313" key="3">
    <source>
        <dbReference type="Proteomes" id="UP000007364"/>
    </source>
</evidence>
<organism evidence="2 3">
    <name type="scientific">Galbibacter marinus</name>
    <dbReference type="NCBI Taxonomy" id="555500"/>
    <lineage>
        <taxon>Bacteria</taxon>
        <taxon>Pseudomonadati</taxon>
        <taxon>Bacteroidota</taxon>
        <taxon>Flavobacteriia</taxon>
        <taxon>Flavobacteriales</taxon>
        <taxon>Flavobacteriaceae</taxon>
        <taxon>Galbibacter</taxon>
    </lineage>
</organism>
<feature type="domain" description="DUF6268" evidence="1">
    <location>
        <begin position="12"/>
        <end position="299"/>
    </location>
</feature>
<dbReference type="InterPro" id="IPR046235">
    <property type="entry name" value="DUF6268"/>
</dbReference>
<accession>K2PPR8</accession>
<dbReference type="eggNOG" id="ENOG502Z9U9">
    <property type="taxonomic scope" value="Bacteria"/>
</dbReference>
<keyword evidence="3" id="KW-1185">Reference proteome</keyword>
<sequence>MLANLTLLIGVKVQAQELSLRTEYIGNSGYYYLPPGEKPKEKIGNAEGSAIIYKGALKIPLAKRVDQYNRPQLWGMGLGAAYAKFNNDHFTQEMVSEIMNLELGFYHARSLSEKWSLKASLGMGLFMPTTDFSGLNFRHILFSGGVVLIRHLNSNLDLGGGIAINSSLGYPMVFPTFYLRWDFRGKYDVNIELVEGLDASIGYEFTDRFTLAYAFEMNGQVALLKRGGEDLIFSHQYIVTGFRPEIEIRESRFSIMGMAGLNLYRPASFSERSLKGVFASDNDYYFSVSPYVSIGLKMKF</sequence>
<gene>
    <name evidence="2" type="ORF">I215_11888</name>
</gene>
<evidence type="ECO:0000313" key="2">
    <source>
        <dbReference type="EMBL" id="EKF54550.1"/>
    </source>
</evidence>
<dbReference type="Pfam" id="PF19783">
    <property type="entry name" value="DUF6268"/>
    <property type="match status" value="1"/>
</dbReference>
<name>K2PPR8_9FLAO</name>